<reference evidence="5" key="1">
    <citation type="journal article" date="2020" name="Stud. Mycol.">
        <title>101 Dothideomycetes genomes: a test case for predicting lifestyles and emergence of pathogens.</title>
        <authorList>
            <person name="Haridas S."/>
            <person name="Albert R."/>
            <person name="Binder M."/>
            <person name="Bloem J."/>
            <person name="Labutti K."/>
            <person name="Salamov A."/>
            <person name="Andreopoulos B."/>
            <person name="Baker S."/>
            <person name="Barry K."/>
            <person name="Bills G."/>
            <person name="Bluhm B."/>
            <person name="Cannon C."/>
            <person name="Castanera R."/>
            <person name="Culley D."/>
            <person name="Daum C."/>
            <person name="Ezra D."/>
            <person name="Gonzalez J."/>
            <person name="Henrissat B."/>
            <person name="Kuo A."/>
            <person name="Liang C."/>
            <person name="Lipzen A."/>
            <person name="Lutzoni F."/>
            <person name="Magnuson J."/>
            <person name="Mondo S."/>
            <person name="Nolan M."/>
            <person name="Ohm R."/>
            <person name="Pangilinan J."/>
            <person name="Park H.-J."/>
            <person name="Ramirez L."/>
            <person name="Alfaro M."/>
            <person name="Sun H."/>
            <person name="Tritt A."/>
            <person name="Yoshinaga Y."/>
            <person name="Zwiers L.-H."/>
            <person name="Turgeon B."/>
            <person name="Goodwin S."/>
            <person name="Spatafora J."/>
            <person name="Crous P."/>
            <person name="Grigoriev I."/>
        </authorList>
    </citation>
    <scope>NUCLEOTIDE SEQUENCE</scope>
    <source>
        <strain evidence="5">CBS 110217</strain>
    </source>
</reference>
<evidence type="ECO:0000313" key="5">
    <source>
        <dbReference type="EMBL" id="KAF2024255.1"/>
    </source>
</evidence>
<dbReference type="Pfam" id="PF12796">
    <property type="entry name" value="Ank_2"/>
    <property type="match status" value="1"/>
</dbReference>
<evidence type="ECO:0000256" key="4">
    <source>
        <dbReference type="SAM" id="MobiDB-lite"/>
    </source>
</evidence>
<dbReference type="SUPFAM" id="SSF48403">
    <property type="entry name" value="Ankyrin repeat"/>
    <property type="match status" value="1"/>
</dbReference>
<dbReference type="PROSITE" id="PS50088">
    <property type="entry name" value="ANK_REPEAT"/>
    <property type="match status" value="2"/>
</dbReference>
<keyword evidence="1" id="KW-0677">Repeat</keyword>
<proteinExistence type="predicted"/>
<dbReference type="Proteomes" id="UP000799777">
    <property type="component" value="Unassembled WGS sequence"/>
</dbReference>
<organism evidence="5 6">
    <name type="scientific">Setomelanomma holmii</name>
    <dbReference type="NCBI Taxonomy" id="210430"/>
    <lineage>
        <taxon>Eukaryota</taxon>
        <taxon>Fungi</taxon>
        <taxon>Dikarya</taxon>
        <taxon>Ascomycota</taxon>
        <taxon>Pezizomycotina</taxon>
        <taxon>Dothideomycetes</taxon>
        <taxon>Pleosporomycetidae</taxon>
        <taxon>Pleosporales</taxon>
        <taxon>Pleosporineae</taxon>
        <taxon>Phaeosphaeriaceae</taxon>
        <taxon>Setomelanomma</taxon>
    </lineage>
</organism>
<dbReference type="Gene3D" id="1.25.40.20">
    <property type="entry name" value="Ankyrin repeat-containing domain"/>
    <property type="match status" value="1"/>
</dbReference>
<feature type="compositionally biased region" description="Low complexity" evidence="4">
    <location>
        <begin position="9"/>
        <end position="46"/>
    </location>
</feature>
<keyword evidence="2 3" id="KW-0040">ANK repeat</keyword>
<dbReference type="AlphaFoldDB" id="A0A9P4LGI7"/>
<accession>A0A9P4LGI7</accession>
<name>A0A9P4LGI7_9PLEO</name>
<dbReference type="PANTHER" id="PTHR24171">
    <property type="entry name" value="ANKYRIN REPEAT DOMAIN-CONTAINING PROTEIN 39-RELATED"/>
    <property type="match status" value="1"/>
</dbReference>
<evidence type="ECO:0000256" key="1">
    <source>
        <dbReference type="ARBA" id="ARBA00022737"/>
    </source>
</evidence>
<dbReference type="EMBL" id="ML978302">
    <property type="protein sequence ID" value="KAF2024255.1"/>
    <property type="molecule type" value="Genomic_DNA"/>
</dbReference>
<dbReference type="OrthoDB" id="366390at2759"/>
<keyword evidence="6" id="KW-1185">Reference proteome</keyword>
<dbReference type="InterPro" id="IPR036770">
    <property type="entry name" value="Ankyrin_rpt-contain_sf"/>
</dbReference>
<protein>
    <submittedName>
        <fullName evidence="5">Ankyrin</fullName>
    </submittedName>
</protein>
<dbReference type="PROSITE" id="PS50297">
    <property type="entry name" value="ANK_REP_REGION"/>
    <property type="match status" value="2"/>
</dbReference>
<dbReference type="PANTHER" id="PTHR24171:SF9">
    <property type="entry name" value="ANKYRIN REPEAT DOMAIN-CONTAINING PROTEIN 39"/>
    <property type="match status" value="1"/>
</dbReference>
<feature type="repeat" description="ANK" evidence="3">
    <location>
        <begin position="125"/>
        <end position="157"/>
    </location>
</feature>
<sequence length="189" mass="19560">MPSFDDVYGQSAASAASAASQTTPPTEPQSQGQPEPSSVQPSASPSQPQPQSLPPAAIDLAAKLFDLARTGTTPTLHAYLTAGIPRNLTNSSGDTLLMLASYHGHADTARMLLENGADANVLNARGQSPIAGAVFKGYDEVVRALYEGGADVRLGQPNAVDCARMFKRGSCLKLFGVEEGEGTTISVGE</sequence>
<evidence type="ECO:0000256" key="2">
    <source>
        <dbReference type="ARBA" id="ARBA00023043"/>
    </source>
</evidence>
<feature type="region of interest" description="Disordered" evidence="4">
    <location>
        <begin position="1"/>
        <end position="54"/>
    </location>
</feature>
<comment type="caution">
    <text evidence="5">The sequence shown here is derived from an EMBL/GenBank/DDBJ whole genome shotgun (WGS) entry which is preliminary data.</text>
</comment>
<dbReference type="SMART" id="SM00248">
    <property type="entry name" value="ANK"/>
    <property type="match status" value="2"/>
</dbReference>
<evidence type="ECO:0000313" key="6">
    <source>
        <dbReference type="Proteomes" id="UP000799777"/>
    </source>
</evidence>
<feature type="repeat" description="ANK" evidence="3">
    <location>
        <begin position="92"/>
        <end position="124"/>
    </location>
</feature>
<gene>
    <name evidence="5" type="ORF">EK21DRAFT_117940</name>
</gene>
<dbReference type="InterPro" id="IPR002110">
    <property type="entry name" value="Ankyrin_rpt"/>
</dbReference>
<evidence type="ECO:0000256" key="3">
    <source>
        <dbReference type="PROSITE-ProRule" id="PRU00023"/>
    </source>
</evidence>